<keyword evidence="1" id="KW-0812">Transmembrane</keyword>
<organism evidence="2 3">
    <name type="scientific">Actinoplanes octamycinicus</name>
    <dbReference type="NCBI Taxonomy" id="135948"/>
    <lineage>
        <taxon>Bacteria</taxon>
        <taxon>Bacillati</taxon>
        <taxon>Actinomycetota</taxon>
        <taxon>Actinomycetes</taxon>
        <taxon>Micromonosporales</taxon>
        <taxon>Micromonosporaceae</taxon>
        <taxon>Actinoplanes</taxon>
    </lineage>
</organism>
<name>A0A7W7H0T1_9ACTN</name>
<evidence type="ECO:0000313" key="3">
    <source>
        <dbReference type="Proteomes" id="UP000546162"/>
    </source>
</evidence>
<evidence type="ECO:0000256" key="1">
    <source>
        <dbReference type="SAM" id="Phobius"/>
    </source>
</evidence>
<keyword evidence="3" id="KW-1185">Reference proteome</keyword>
<dbReference type="RefSeq" id="WP_203758941.1">
    <property type="nucleotide sequence ID" value="NZ_BAABFG010000005.1"/>
</dbReference>
<keyword evidence="1" id="KW-1133">Transmembrane helix</keyword>
<protein>
    <submittedName>
        <fullName evidence="2">Uncharacterized protein</fullName>
    </submittedName>
</protein>
<sequence>MAADATPAIITASAGVVVAVVVFVANQVAQLRNERRQARLTRVNAQLRDLYGPLHALVSVNERLWQAMRAAQLPDRAQRQTGSLTAEQSREWQRWLRQALMPANVKMRDLIVEHADLIAEDGMPAPLQDFCTHVASYEVHLTPPAGPARRKALVPHPGEPFVRYVQDGFAALKAEQARLLRRH</sequence>
<evidence type="ECO:0000313" key="2">
    <source>
        <dbReference type="EMBL" id="MBB4741823.1"/>
    </source>
</evidence>
<proteinExistence type="predicted"/>
<feature type="transmembrane region" description="Helical" evidence="1">
    <location>
        <begin position="6"/>
        <end position="29"/>
    </location>
</feature>
<dbReference type="EMBL" id="JACHNB010000001">
    <property type="protein sequence ID" value="MBB4741823.1"/>
    <property type="molecule type" value="Genomic_DNA"/>
</dbReference>
<reference evidence="2 3" key="1">
    <citation type="submission" date="2020-08" db="EMBL/GenBank/DDBJ databases">
        <title>Sequencing the genomes of 1000 actinobacteria strains.</title>
        <authorList>
            <person name="Klenk H.-P."/>
        </authorList>
    </citation>
    <scope>NUCLEOTIDE SEQUENCE [LARGE SCALE GENOMIC DNA]</scope>
    <source>
        <strain evidence="2 3">DSM 45809</strain>
    </source>
</reference>
<dbReference type="AlphaFoldDB" id="A0A7W7H0T1"/>
<comment type="caution">
    <text evidence="2">The sequence shown here is derived from an EMBL/GenBank/DDBJ whole genome shotgun (WGS) entry which is preliminary data.</text>
</comment>
<accession>A0A7W7H0T1</accession>
<keyword evidence="1" id="KW-0472">Membrane</keyword>
<dbReference type="Proteomes" id="UP000546162">
    <property type="component" value="Unassembled WGS sequence"/>
</dbReference>
<gene>
    <name evidence="2" type="ORF">BJY16_005282</name>
</gene>